<feature type="domain" description="Rhodanese" evidence="1">
    <location>
        <begin position="15"/>
        <end position="98"/>
    </location>
</feature>
<evidence type="ECO:0000313" key="3">
    <source>
        <dbReference type="Proteomes" id="UP000737402"/>
    </source>
</evidence>
<reference evidence="2 3" key="1">
    <citation type="submission" date="2021-01" db="EMBL/GenBank/DDBJ databases">
        <title>Genomic Encyclopedia of Type Strains, Phase IV (KMG-IV): sequencing the most valuable type-strain genomes for metagenomic binning, comparative biology and taxonomic classification.</title>
        <authorList>
            <person name="Goeker M."/>
        </authorList>
    </citation>
    <scope>NUCLEOTIDE SEQUENCE [LARGE SCALE GENOMIC DNA]</scope>
    <source>
        <strain evidence="2 3">DSM 25879</strain>
    </source>
</reference>
<dbReference type="CDD" id="cd00158">
    <property type="entry name" value="RHOD"/>
    <property type="match status" value="1"/>
</dbReference>
<name>A0ABS2NU86_9BACI</name>
<dbReference type="SUPFAM" id="SSF52821">
    <property type="entry name" value="Rhodanese/Cell cycle control phosphatase"/>
    <property type="match status" value="1"/>
</dbReference>
<sequence length="98" mass="10700">MKQISTKELEKKLAAGEEVSIIDVREAEEVAAGKIPVATNIPLSLLEFRTQDIDKTKAHIIVCRSGGRSAQATMFLEAHGFDVTNMVGGMLDWEGEVK</sequence>
<dbReference type="SMART" id="SM00450">
    <property type="entry name" value="RHOD"/>
    <property type="match status" value="1"/>
</dbReference>
<proteinExistence type="predicted"/>
<dbReference type="InterPro" id="IPR001763">
    <property type="entry name" value="Rhodanese-like_dom"/>
</dbReference>
<dbReference type="InterPro" id="IPR036873">
    <property type="entry name" value="Rhodanese-like_dom_sf"/>
</dbReference>
<evidence type="ECO:0000259" key="1">
    <source>
        <dbReference type="PROSITE" id="PS50206"/>
    </source>
</evidence>
<comment type="caution">
    <text evidence="2">The sequence shown here is derived from an EMBL/GenBank/DDBJ whole genome shotgun (WGS) entry which is preliminary data.</text>
</comment>
<dbReference type="Gene3D" id="3.40.250.10">
    <property type="entry name" value="Rhodanese-like domain"/>
    <property type="match status" value="1"/>
</dbReference>
<dbReference type="PANTHER" id="PTHR43031:SF17">
    <property type="entry name" value="SULFURTRANSFERASE YTWF-RELATED"/>
    <property type="match status" value="1"/>
</dbReference>
<dbReference type="InterPro" id="IPR050229">
    <property type="entry name" value="GlpE_sulfurtransferase"/>
</dbReference>
<dbReference type="RefSeq" id="WP_204412336.1">
    <property type="nucleotide sequence ID" value="NZ_JAFBED010000001.1"/>
</dbReference>
<dbReference type="Proteomes" id="UP000737402">
    <property type="component" value="Unassembled WGS sequence"/>
</dbReference>
<evidence type="ECO:0000313" key="2">
    <source>
        <dbReference type="EMBL" id="MBM7618192.1"/>
    </source>
</evidence>
<accession>A0ABS2NU86</accession>
<dbReference type="Pfam" id="PF00581">
    <property type="entry name" value="Rhodanese"/>
    <property type="match status" value="1"/>
</dbReference>
<organism evidence="2 3">
    <name type="scientific">Sutcliffiella tianshenii</name>
    <dbReference type="NCBI Taxonomy" id="1463404"/>
    <lineage>
        <taxon>Bacteria</taxon>
        <taxon>Bacillati</taxon>
        <taxon>Bacillota</taxon>
        <taxon>Bacilli</taxon>
        <taxon>Bacillales</taxon>
        <taxon>Bacillaceae</taxon>
        <taxon>Sutcliffiella</taxon>
    </lineage>
</organism>
<gene>
    <name evidence="2" type="ORF">JOC95_000034</name>
</gene>
<protein>
    <submittedName>
        <fullName evidence="2">Rhodanese-related sulfurtransferase</fullName>
    </submittedName>
</protein>
<dbReference type="PANTHER" id="PTHR43031">
    <property type="entry name" value="FAD-DEPENDENT OXIDOREDUCTASE"/>
    <property type="match status" value="1"/>
</dbReference>
<keyword evidence="3" id="KW-1185">Reference proteome</keyword>
<dbReference type="EMBL" id="JAFBED010000001">
    <property type="protein sequence ID" value="MBM7618192.1"/>
    <property type="molecule type" value="Genomic_DNA"/>
</dbReference>
<dbReference type="PROSITE" id="PS50206">
    <property type="entry name" value="RHODANESE_3"/>
    <property type="match status" value="1"/>
</dbReference>